<feature type="domain" description="DUF883" evidence="2">
    <location>
        <begin position="77"/>
        <end position="103"/>
    </location>
</feature>
<dbReference type="Pfam" id="PF19029">
    <property type="entry name" value="DUF883_C"/>
    <property type="match status" value="1"/>
</dbReference>
<evidence type="ECO:0000259" key="2">
    <source>
        <dbReference type="Pfam" id="PF19029"/>
    </source>
</evidence>
<name>A0A6S7BD41_9BURK</name>
<evidence type="ECO:0000256" key="1">
    <source>
        <dbReference type="SAM" id="MobiDB-lite"/>
    </source>
</evidence>
<dbReference type="EMBL" id="CADIKK010000019">
    <property type="protein sequence ID" value="CAB3795363.1"/>
    <property type="molecule type" value="Genomic_DNA"/>
</dbReference>
<accession>A0A6S7BD41</accession>
<sequence>MTESHQPIAPVAGRSPISSDQASSARSSQHDNDSTAKSSGSGGDPATSTRMLSELKDKIAGAREVVKTKYRVASESTDDYVHEAPWKAVTMALIGGFIIGMLARR</sequence>
<keyword evidence="4" id="KW-1185">Reference proteome</keyword>
<evidence type="ECO:0000313" key="4">
    <source>
        <dbReference type="Proteomes" id="UP000494365"/>
    </source>
</evidence>
<dbReference type="AlphaFoldDB" id="A0A6S7BD41"/>
<reference evidence="3 4" key="1">
    <citation type="submission" date="2020-04" db="EMBL/GenBank/DDBJ databases">
        <authorList>
            <person name="De Canck E."/>
        </authorList>
    </citation>
    <scope>NUCLEOTIDE SEQUENCE [LARGE SCALE GENOMIC DNA]</scope>
    <source>
        <strain evidence="3 4">LMG 28614</strain>
    </source>
</reference>
<dbReference type="RefSeq" id="WP_175151300.1">
    <property type="nucleotide sequence ID" value="NZ_CADIKK010000019.1"/>
</dbReference>
<feature type="region of interest" description="Disordered" evidence="1">
    <location>
        <begin position="1"/>
        <end position="51"/>
    </location>
</feature>
<evidence type="ECO:0000313" key="3">
    <source>
        <dbReference type="EMBL" id="CAB3795363.1"/>
    </source>
</evidence>
<dbReference type="InterPro" id="IPR043605">
    <property type="entry name" value="DUF883_C"/>
</dbReference>
<organism evidence="3 4">
    <name type="scientific">Paraburkholderia ultramafica</name>
    <dbReference type="NCBI Taxonomy" id="1544867"/>
    <lineage>
        <taxon>Bacteria</taxon>
        <taxon>Pseudomonadati</taxon>
        <taxon>Pseudomonadota</taxon>
        <taxon>Betaproteobacteria</taxon>
        <taxon>Burkholderiales</taxon>
        <taxon>Burkholderiaceae</taxon>
        <taxon>Paraburkholderia</taxon>
    </lineage>
</organism>
<gene>
    <name evidence="3" type="ORF">LMG28614_04160</name>
</gene>
<feature type="compositionally biased region" description="Low complexity" evidence="1">
    <location>
        <begin position="14"/>
        <end position="27"/>
    </location>
</feature>
<proteinExistence type="predicted"/>
<dbReference type="Proteomes" id="UP000494365">
    <property type="component" value="Unassembled WGS sequence"/>
</dbReference>
<protein>
    <recommendedName>
        <fullName evidence="2">DUF883 domain-containing protein</fullName>
    </recommendedName>
</protein>